<gene>
    <name evidence="1" type="ORF">Pla110_19490</name>
</gene>
<accession>A0A518CLX7</accession>
<dbReference type="EMBL" id="CP036281">
    <property type="protein sequence ID" value="QDU80225.1"/>
    <property type="molecule type" value="Genomic_DNA"/>
</dbReference>
<name>A0A518CLX7_9PLAN</name>
<organism evidence="1 2">
    <name type="scientific">Polystyrenella longa</name>
    <dbReference type="NCBI Taxonomy" id="2528007"/>
    <lineage>
        <taxon>Bacteria</taxon>
        <taxon>Pseudomonadati</taxon>
        <taxon>Planctomycetota</taxon>
        <taxon>Planctomycetia</taxon>
        <taxon>Planctomycetales</taxon>
        <taxon>Planctomycetaceae</taxon>
        <taxon>Polystyrenella</taxon>
    </lineage>
</organism>
<dbReference type="Proteomes" id="UP000317178">
    <property type="component" value="Chromosome"/>
</dbReference>
<sequence>MSSDMLSVEGPLSARAVVLEWYLDEAADLASRSTFEPGLLKMPLNPVHWQQYVHWSRKLYSTWTRPTRQVAFSKSPVTACWPGTEPFCAEVIVHSLYQRVWHALLIRESRLVQEEQPEEAAKLINECLVDCEHLTQKLMHFEQVALRYLEFQPADTPLLKLHQLCRQWGDQAVELLLRDFLKASENKIAPPHESLVQMIGSRNEFRSPLEAIMPMELEINQLLQESQLQSQPRSHFHRALITACQRLCIPSQ</sequence>
<dbReference type="AlphaFoldDB" id="A0A518CLX7"/>
<evidence type="ECO:0000313" key="2">
    <source>
        <dbReference type="Proteomes" id="UP000317178"/>
    </source>
</evidence>
<protein>
    <submittedName>
        <fullName evidence="1">Uncharacterized protein</fullName>
    </submittedName>
</protein>
<evidence type="ECO:0000313" key="1">
    <source>
        <dbReference type="EMBL" id="QDU80225.1"/>
    </source>
</evidence>
<keyword evidence="2" id="KW-1185">Reference proteome</keyword>
<proteinExistence type="predicted"/>
<reference evidence="1 2" key="1">
    <citation type="submission" date="2019-02" db="EMBL/GenBank/DDBJ databases">
        <title>Deep-cultivation of Planctomycetes and their phenomic and genomic characterization uncovers novel biology.</title>
        <authorList>
            <person name="Wiegand S."/>
            <person name="Jogler M."/>
            <person name="Boedeker C."/>
            <person name="Pinto D."/>
            <person name="Vollmers J."/>
            <person name="Rivas-Marin E."/>
            <person name="Kohn T."/>
            <person name="Peeters S.H."/>
            <person name="Heuer A."/>
            <person name="Rast P."/>
            <person name="Oberbeckmann S."/>
            <person name="Bunk B."/>
            <person name="Jeske O."/>
            <person name="Meyerdierks A."/>
            <person name="Storesund J.E."/>
            <person name="Kallscheuer N."/>
            <person name="Luecker S."/>
            <person name="Lage O.M."/>
            <person name="Pohl T."/>
            <person name="Merkel B.J."/>
            <person name="Hornburger P."/>
            <person name="Mueller R.-W."/>
            <person name="Bruemmer F."/>
            <person name="Labrenz M."/>
            <person name="Spormann A.M."/>
            <person name="Op den Camp H."/>
            <person name="Overmann J."/>
            <person name="Amann R."/>
            <person name="Jetten M.S.M."/>
            <person name="Mascher T."/>
            <person name="Medema M.H."/>
            <person name="Devos D.P."/>
            <person name="Kaster A.-K."/>
            <person name="Ovreas L."/>
            <person name="Rohde M."/>
            <person name="Galperin M.Y."/>
            <person name="Jogler C."/>
        </authorList>
    </citation>
    <scope>NUCLEOTIDE SEQUENCE [LARGE SCALE GENOMIC DNA]</scope>
    <source>
        <strain evidence="1 2">Pla110</strain>
    </source>
</reference>
<dbReference type="RefSeq" id="WP_144995446.1">
    <property type="nucleotide sequence ID" value="NZ_CP036281.1"/>
</dbReference>
<dbReference type="KEGG" id="plon:Pla110_19490"/>